<protein>
    <submittedName>
        <fullName evidence="1">Uncharacterized protein</fullName>
    </submittedName>
</protein>
<dbReference type="AlphaFoldDB" id="A0AAV8QRZ8"/>
<name>A0AAV8QRZ8_ENSVE</name>
<comment type="caution">
    <text evidence="1">The sequence shown here is derived from an EMBL/GenBank/DDBJ whole genome shotgun (WGS) entry which is preliminary data.</text>
</comment>
<evidence type="ECO:0000313" key="2">
    <source>
        <dbReference type="Proteomes" id="UP001222027"/>
    </source>
</evidence>
<accession>A0AAV8QRZ8</accession>
<dbReference type="Proteomes" id="UP001222027">
    <property type="component" value="Unassembled WGS sequence"/>
</dbReference>
<dbReference type="EMBL" id="JAQQAF010000006">
    <property type="protein sequence ID" value="KAJ8478450.1"/>
    <property type="molecule type" value="Genomic_DNA"/>
</dbReference>
<organism evidence="1 2">
    <name type="scientific">Ensete ventricosum</name>
    <name type="common">Abyssinian banana</name>
    <name type="synonym">Musa ensete</name>
    <dbReference type="NCBI Taxonomy" id="4639"/>
    <lineage>
        <taxon>Eukaryota</taxon>
        <taxon>Viridiplantae</taxon>
        <taxon>Streptophyta</taxon>
        <taxon>Embryophyta</taxon>
        <taxon>Tracheophyta</taxon>
        <taxon>Spermatophyta</taxon>
        <taxon>Magnoliopsida</taxon>
        <taxon>Liliopsida</taxon>
        <taxon>Zingiberales</taxon>
        <taxon>Musaceae</taxon>
        <taxon>Ensete</taxon>
    </lineage>
</organism>
<keyword evidence="2" id="KW-1185">Reference proteome</keyword>
<proteinExistence type="predicted"/>
<sequence length="97" mass="11327">MSAKRPPPSTFDEYASEGTTPSFQCFGYIDNIHRRVNRFLGSMEMALRLGNSDERVGRNRRFQYMMRERGRRGEWRWLSGWGTPTRGWEGTGGFNTL</sequence>
<gene>
    <name evidence="1" type="ORF">OPV22_022177</name>
</gene>
<reference evidence="1 2" key="1">
    <citation type="submission" date="2022-12" db="EMBL/GenBank/DDBJ databases">
        <title>Chromosome-scale assembly of the Ensete ventricosum genome.</title>
        <authorList>
            <person name="Dussert Y."/>
            <person name="Stocks J."/>
            <person name="Wendawek A."/>
            <person name="Woldeyes F."/>
            <person name="Nichols R.A."/>
            <person name="Borrell J.S."/>
        </authorList>
    </citation>
    <scope>NUCLEOTIDE SEQUENCE [LARGE SCALE GENOMIC DNA]</scope>
    <source>
        <strain evidence="2">cv. Maze</strain>
        <tissue evidence="1">Seeds</tissue>
    </source>
</reference>
<evidence type="ECO:0000313" key="1">
    <source>
        <dbReference type="EMBL" id="KAJ8478450.1"/>
    </source>
</evidence>